<dbReference type="InterPro" id="IPR003599">
    <property type="entry name" value="Ig_sub"/>
</dbReference>
<feature type="domain" description="Immunoglobulin" evidence="7">
    <location>
        <begin position="24"/>
        <end position="124"/>
    </location>
</feature>
<protein>
    <recommendedName>
        <fullName evidence="7">Immunoglobulin domain-containing protein</fullName>
    </recommendedName>
</protein>
<dbReference type="SUPFAM" id="SSF48726">
    <property type="entry name" value="Immunoglobulin"/>
    <property type="match status" value="1"/>
</dbReference>
<keyword evidence="3 5" id="KW-0472">Membrane</keyword>
<name>A0AAV6GS90_9TELE</name>
<sequence>MGSGLCLKIFLLCSAWIVTDGTSTTEVTGSEGGSVHITCEYNKRYSNNTKYFCKGTPPFCEDMVRTDATHKLVIQGRYTLEDNGSDSFQVDIAQLSIEDEGIYQCAVDIPFKIDQYEEVYIDVTDEATISPTLLPNVTLQHEGTAFPKLQPTIHPTANSTTDGLEKVSPGTSGPNYTANSTTDGLEKVFPGTSGPKGEPNEHTPKLVVVLSAIVGLTVVLMVAMLILSIILCVKRAKSSDSINLPAAMETASVGP</sequence>
<dbReference type="CDD" id="cd05716">
    <property type="entry name" value="IgV_pIgR_like"/>
    <property type="match status" value="1"/>
</dbReference>
<accession>A0AAV6GS90</accession>
<evidence type="ECO:0000313" key="9">
    <source>
        <dbReference type="Proteomes" id="UP000823561"/>
    </source>
</evidence>
<comment type="caution">
    <text evidence="8">The sequence shown here is derived from an EMBL/GenBank/DDBJ whole genome shotgun (WGS) entry which is preliminary data.</text>
</comment>
<evidence type="ECO:0000256" key="6">
    <source>
        <dbReference type="SAM" id="SignalP"/>
    </source>
</evidence>
<feature type="transmembrane region" description="Helical" evidence="5">
    <location>
        <begin position="206"/>
        <end position="233"/>
    </location>
</feature>
<evidence type="ECO:0000256" key="4">
    <source>
        <dbReference type="SAM" id="MobiDB-lite"/>
    </source>
</evidence>
<evidence type="ECO:0000256" key="5">
    <source>
        <dbReference type="SAM" id="Phobius"/>
    </source>
</evidence>
<dbReference type="Pfam" id="PF07686">
    <property type="entry name" value="V-set"/>
    <property type="match status" value="1"/>
</dbReference>
<comment type="subcellular location">
    <subcellularLocation>
        <location evidence="1">Membrane</location>
    </subcellularLocation>
</comment>
<feature type="chain" id="PRO_5043899341" description="Immunoglobulin domain-containing protein" evidence="6">
    <location>
        <begin position="22"/>
        <end position="255"/>
    </location>
</feature>
<dbReference type="InterPro" id="IPR050671">
    <property type="entry name" value="CD300_family_receptors"/>
</dbReference>
<dbReference type="Gene3D" id="2.60.40.10">
    <property type="entry name" value="Immunoglobulins"/>
    <property type="match status" value="1"/>
</dbReference>
<evidence type="ECO:0000256" key="3">
    <source>
        <dbReference type="ARBA" id="ARBA00023136"/>
    </source>
</evidence>
<evidence type="ECO:0000313" key="8">
    <source>
        <dbReference type="EMBL" id="KAG5278058.1"/>
    </source>
</evidence>
<evidence type="ECO:0000259" key="7">
    <source>
        <dbReference type="SMART" id="SM00409"/>
    </source>
</evidence>
<keyword evidence="2 5" id="KW-0812">Transmembrane</keyword>
<gene>
    <name evidence="8" type="ORF">AALO_G00094720</name>
</gene>
<dbReference type="SMART" id="SM00409">
    <property type="entry name" value="IG"/>
    <property type="match status" value="1"/>
</dbReference>
<dbReference type="Proteomes" id="UP000823561">
    <property type="component" value="Chromosome 7"/>
</dbReference>
<dbReference type="PANTHER" id="PTHR11860">
    <property type="entry name" value="POLYMERIC-IMMUNOGLOBULIN RECEPTOR"/>
    <property type="match status" value="1"/>
</dbReference>
<keyword evidence="6" id="KW-0732">Signal</keyword>
<proteinExistence type="predicted"/>
<reference evidence="8" key="1">
    <citation type="submission" date="2020-10" db="EMBL/GenBank/DDBJ databases">
        <title>Chromosome-scale genome assembly of the Allis shad, Alosa alosa.</title>
        <authorList>
            <person name="Margot Z."/>
            <person name="Christophe K."/>
            <person name="Cabau C."/>
            <person name="Louis A."/>
            <person name="Berthelot C."/>
            <person name="Parey E."/>
            <person name="Roest Crollius H."/>
            <person name="Montfort J."/>
            <person name="Robinson-Rechavi M."/>
            <person name="Bucao C."/>
            <person name="Bouchez O."/>
            <person name="Gislard M."/>
            <person name="Lluch J."/>
            <person name="Milhes M."/>
            <person name="Lampietro C."/>
            <person name="Lopez Roques C."/>
            <person name="Donnadieu C."/>
            <person name="Braasch I."/>
            <person name="Desvignes T."/>
            <person name="Postlethwait J."/>
            <person name="Bobe J."/>
            <person name="Guiguen Y."/>
        </authorList>
    </citation>
    <scope>NUCLEOTIDE SEQUENCE</scope>
    <source>
        <strain evidence="8">M-15738</strain>
        <tissue evidence="8">Blood</tissue>
    </source>
</reference>
<keyword evidence="5" id="KW-1133">Transmembrane helix</keyword>
<dbReference type="EMBL" id="JADWDJ010000007">
    <property type="protein sequence ID" value="KAG5278058.1"/>
    <property type="molecule type" value="Genomic_DNA"/>
</dbReference>
<evidence type="ECO:0000256" key="2">
    <source>
        <dbReference type="ARBA" id="ARBA00022692"/>
    </source>
</evidence>
<dbReference type="InterPro" id="IPR013783">
    <property type="entry name" value="Ig-like_fold"/>
</dbReference>
<dbReference type="InterPro" id="IPR036179">
    <property type="entry name" value="Ig-like_dom_sf"/>
</dbReference>
<dbReference type="PANTHER" id="PTHR11860:SF118">
    <property type="entry name" value="CMRF35-LIKE MOLECULE 3-RELATED"/>
    <property type="match status" value="1"/>
</dbReference>
<evidence type="ECO:0000256" key="1">
    <source>
        <dbReference type="ARBA" id="ARBA00004370"/>
    </source>
</evidence>
<dbReference type="GO" id="GO:0004888">
    <property type="term" value="F:transmembrane signaling receptor activity"/>
    <property type="evidence" value="ECO:0007669"/>
    <property type="project" value="TreeGrafter"/>
</dbReference>
<keyword evidence="9" id="KW-1185">Reference proteome</keyword>
<dbReference type="GO" id="GO:0005886">
    <property type="term" value="C:plasma membrane"/>
    <property type="evidence" value="ECO:0007669"/>
    <property type="project" value="TreeGrafter"/>
</dbReference>
<feature type="compositionally biased region" description="Polar residues" evidence="4">
    <location>
        <begin position="169"/>
        <end position="183"/>
    </location>
</feature>
<dbReference type="AlphaFoldDB" id="A0AAV6GS90"/>
<feature type="signal peptide" evidence="6">
    <location>
        <begin position="1"/>
        <end position="21"/>
    </location>
</feature>
<feature type="region of interest" description="Disordered" evidence="4">
    <location>
        <begin position="158"/>
        <end position="201"/>
    </location>
</feature>
<dbReference type="InterPro" id="IPR013106">
    <property type="entry name" value="Ig_V-set"/>
</dbReference>
<organism evidence="8 9">
    <name type="scientific">Alosa alosa</name>
    <name type="common">allis shad</name>
    <dbReference type="NCBI Taxonomy" id="278164"/>
    <lineage>
        <taxon>Eukaryota</taxon>
        <taxon>Metazoa</taxon>
        <taxon>Chordata</taxon>
        <taxon>Craniata</taxon>
        <taxon>Vertebrata</taxon>
        <taxon>Euteleostomi</taxon>
        <taxon>Actinopterygii</taxon>
        <taxon>Neopterygii</taxon>
        <taxon>Teleostei</taxon>
        <taxon>Clupei</taxon>
        <taxon>Clupeiformes</taxon>
        <taxon>Clupeoidei</taxon>
        <taxon>Clupeidae</taxon>
        <taxon>Alosa</taxon>
    </lineage>
</organism>